<feature type="transmembrane region" description="Helical" evidence="2">
    <location>
        <begin position="229"/>
        <end position="257"/>
    </location>
</feature>
<feature type="transmembrane region" description="Helical" evidence="2">
    <location>
        <begin position="277"/>
        <end position="299"/>
    </location>
</feature>
<proteinExistence type="predicted"/>
<protein>
    <recommendedName>
        <fullName evidence="4">3-deoxy-D-arabino-heptulosonate 7-phosphate synthase</fullName>
    </recommendedName>
</protein>
<feature type="compositionally biased region" description="Acidic residues" evidence="1">
    <location>
        <begin position="1268"/>
        <end position="1279"/>
    </location>
</feature>
<reference evidence="3" key="1">
    <citation type="submission" date="2019-08" db="EMBL/GenBank/DDBJ databases">
        <authorList>
            <person name="Ashton P.M."/>
            <person name="Dallman T."/>
            <person name="Nair S."/>
            <person name="De Pinna E."/>
            <person name="Peters T."/>
            <person name="Grant K."/>
        </authorList>
    </citation>
    <scope>NUCLEOTIDE SEQUENCE</scope>
    <source>
        <strain evidence="3">275664</strain>
    </source>
</reference>
<feature type="region of interest" description="Disordered" evidence="1">
    <location>
        <begin position="1262"/>
        <end position="1291"/>
    </location>
</feature>
<comment type="caution">
    <text evidence="3">The sequence shown here is derived from an EMBL/GenBank/DDBJ whole genome shotgun (WGS) entry which is preliminary data.</text>
</comment>
<evidence type="ECO:0000256" key="1">
    <source>
        <dbReference type="SAM" id="MobiDB-lite"/>
    </source>
</evidence>
<evidence type="ECO:0000256" key="2">
    <source>
        <dbReference type="SAM" id="Phobius"/>
    </source>
</evidence>
<organism evidence="3">
    <name type="scientific">Campylobacter jejuni</name>
    <dbReference type="NCBI Taxonomy" id="197"/>
    <lineage>
        <taxon>Bacteria</taxon>
        <taxon>Pseudomonadati</taxon>
        <taxon>Campylobacterota</taxon>
        <taxon>Epsilonproteobacteria</taxon>
        <taxon>Campylobacterales</taxon>
        <taxon>Campylobacteraceae</taxon>
        <taxon>Campylobacter</taxon>
    </lineage>
</organism>
<dbReference type="EMBL" id="AAKBNA010000057">
    <property type="protein sequence ID" value="ECQ5612233.1"/>
    <property type="molecule type" value="Genomic_DNA"/>
</dbReference>
<keyword evidence="2" id="KW-0812">Transmembrane</keyword>
<keyword evidence="2" id="KW-0472">Membrane</keyword>
<sequence length="1312" mass="153420">MFISSKTELIQTIKNLTINNKEVKQIDFIYPNFSILHAILKNIDFHQRKMLFKNQILTMEILEILKQTCDNHNNIEINIHTLNELDAGQNVNLKDLSSSEICTKVYLEDLEEEIQDKKQGKDFNLFYHTDKNNLCIEFINTLKELAKDSEDITTLDELIENIDPDDISSEKFDDFKKKVLEKIGNVIESDFFKNSISPTLKNTYEKFINELLEHIKKLAEEKEYEKIKIILSAIAGVAIATVVAVLTGGAGLAILAADLFSLMGSASEYYEFAQRDYGTLLTPLAAFLATRCAMFIHYINSRLLSCVLIINKKEIIDLSGFGLYLGSDESNIASNLAYKITLSEEIKSIENIFSEIFLNPEQKDKGYKNTPNDSKSSNLPAFISTQKLSNLYLKNNAILKNLQEDIKQFIYFSYIESPNFNSSKLAEFFAQKNQNAQIDLNTTKMSKNYLIISNIPNKYNAGLSESLTQEIANYNIQDKYRRIKKNIDTSKKTYDSTRDYSEYSIEMPQDENEPYILQLSPFVKISKEAYENSKKAYEDMQKVYKYLTNFVATPQKLPEFAKTAKEKLAISENEPMIEIVKKTENLRHCERINILAYIDYNKKINDKKWLPYFYIKKFFKQNEAKESIIEKEKKIAHQYLTFLKKEFFEKSDKSSFGNYSLMECLFISFVLYQAKLIFPNINLDLKKYGGSNFVYIKYLDKTYVLWTDECPIYVNNEPTNITAYEVVSQLLKILDKKDYSFVENDNSITIDDFFNELSKDLDTTNTLDKKIIKLKQMYHLDEQKCIKEFMNLDEETQRAFVAWMDIEKQISDLSKLLEQMYGKEYLNKAKEQKTSEIFTYAMLKILLSASPFISFTAQMLWDFNFLKTIEYVIQACIKINKEGFKEFFKEQLGIFAPPKKNSIYHIHIKSNLIIKARLQQIEKELTHTKIQMILAQEIKSNLIIQKNTSGLNLFITKIKEYFNEKQIKIYWSDKYMKQLFIYSNQESNISKIALMHSIDIQTQKYTIYTYAKLNKLDLASIVTGEFVGIFLNYLFPTNFKALQEQYESIVYQLYTFKDDSPLAVIRDHFVTYPFAINSKFISFDLKKIFYGIDLCTGVFDTHFSFHYEIDQKLEENKEFLLKRLLSYLIIDEKRNATALEDIKEQKYIIDDYTFYFKELKSLELKKCTIYQLPCNHPLFKEFRNKEKQISAFKKDEDSPIHAYNEALQILQDFANGIYNTSKDKTGRYIEDKNKTRRLLEKLNIIGQNNLKAMYMGINKKQDNLQEKEGDEEEKNEEYTESATKNKQSQKLPPNFIGRLATTIIIEDGLYMG</sequence>
<accession>A0A5Y8W441</accession>
<feature type="compositionally biased region" description="Polar residues" evidence="1">
    <location>
        <begin position="1281"/>
        <end position="1291"/>
    </location>
</feature>
<keyword evidence="2" id="KW-1133">Transmembrane helix</keyword>
<evidence type="ECO:0008006" key="4">
    <source>
        <dbReference type="Google" id="ProtNLM"/>
    </source>
</evidence>
<gene>
    <name evidence="3" type="ORF">FZK63_08975</name>
</gene>
<name>A0A5Y8W441_CAMJU</name>
<evidence type="ECO:0000313" key="3">
    <source>
        <dbReference type="EMBL" id="ECQ5612233.1"/>
    </source>
</evidence>